<name>A0A085UAG6_YERRU</name>
<keyword evidence="3 5" id="KW-0732">Signal</keyword>
<dbReference type="InterPro" id="IPR000259">
    <property type="entry name" value="Adhesion_dom_fimbrial"/>
</dbReference>
<dbReference type="InterPro" id="IPR036937">
    <property type="entry name" value="Adhesion_dom_fimbrial_sf"/>
</dbReference>
<dbReference type="EMBL" id="LN681231">
    <property type="protein sequence ID" value="CEK28393.1"/>
    <property type="molecule type" value="Genomic_DNA"/>
</dbReference>
<dbReference type="EMBL" id="UHJG01000001">
    <property type="protein sequence ID" value="SUQ01686.1"/>
    <property type="molecule type" value="Genomic_DNA"/>
</dbReference>
<sequence>MKKTLLVTSLLAASVFASAANAGDINITGAIAQAACVTTATAPDIKMPLITHAKLGTGVGDFATDAVTDLTIKLTGCPAIKQTATVTFNGAADKNTPTALALTGVTGVALALFEENGTDLISINGDAKPQNMTGTPTKELKYKLKYVTTKDVFKEGNATAVLNFDVKYN</sequence>
<evidence type="ECO:0000259" key="6">
    <source>
        <dbReference type="Pfam" id="PF00419"/>
    </source>
</evidence>
<feature type="domain" description="Fimbrial-type adhesion" evidence="6">
    <location>
        <begin position="25"/>
        <end position="168"/>
    </location>
</feature>
<reference evidence="8 9" key="2">
    <citation type="submission" date="2018-06" db="EMBL/GenBank/DDBJ databases">
        <authorList>
            <consortium name="Pathogen Informatics"/>
            <person name="Doyle S."/>
        </authorList>
    </citation>
    <scope>NUCLEOTIDE SEQUENCE [LARGE SCALE GENOMIC DNA]</scope>
    <source>
        <strain evidence="8 9">NCTC10476</strain>
    </source>
</reference>
<protein>
    <submittedName>
        <fullName evidence="8">Putative fimbrial protein</fullName>
    </submittedName>
    <submittedName>
        <fullName evidence="7">Type-1 fimbrial protein, A chain</fullName>
    </submittedName>
</protein>
<accession>A0A085UAG6</accession>
<evidence type="ECO:0000256" key="5">
    <source>
        <dbReference type="SAM" id="SignalP"/>
    </source>
</evidence>
<comment type="subcellular location">
    <subcellularLocation>
        <location evidence="1">Fimbrium</location>
    </subcellularLocation>
</comment>
<keyword evidence="4" id="KW-0281">Fimbrium</keyword>
<dbReference type="Pfam" id="PF00419">
    <property type="entry name" value="Fimbrial"/>
    <property type="match status" value="1"/>
</dbReference>
<dbReference type="Gene3D" id="2.60.40.1090">
    <property type="entry name" value="Fimbrial-type adhesion domain"/>
    <property type="match status" value="1"/>
</dbReference>
<feature type="chain" id="PRO_5015029278" evidence="5">
    <location>
        <begin position="20"/>
        <end position="169"/>
    </location>
</feature>
<dbReference type="AlphaFoldDB" id="A0A085UAG6"/>
<evidence type="ECO:0000256" key="3">
    <source>
        <dbReference type="ARBA" id="ARBA00022729"/>
    </source>
</evidence>
<proteinExistence type="inferred from homology"/>
<gene>
    <name evidence="7" type="ORF">CSF007_13305</name>
    <name evidence="8" type="ORF">NCTC10476_03061</name>
</gene>
<organism evidence="7">
    <name type="scientific">Yersinia ruckeri</name>
    <dbReference type="NCBI Taxonomy" id="29486"/>
    <lineage>
        <taxon>Bacteria</taxon>
        <taxon>Pseudomonadati</taxon>
        <taxon>Pseudomonadota</taxon>
        <taxon>Gammaproteobacteria</taxon>
        <taxon>Enterobacterales</taxon>
        <taxon>Yersiniaceae</taxon>
        <taxon>Yersinia</taxon>
    </lineage>
</organism>
<dbReference type="GO" id="GO:0043709">
    <property type="term" value="P:cell adhesion involved in single-species biofilm formation"/>
    <property type="evidence" value="ECO:0007669"/>
    <property type="project" value="TreeGrafter"/>
</dbReference>
<evidence type="ECO:0000313" key="9">
    <source>
        <dbReference type="Proteomes" id="UP000255169"/>
    </source>
</evidence>
<evidence type="ECO:0000313" key="7">
    <source>
        <dbReference type="EMBL" id="CEK28393.1"/>
    </source>
</evidence>
<comment type="similarity">
    <text evidence="2">Belongs to the fimbrial protein family.</text>
</comment>
<dbReference type="GO" id="GO:0009289">
    <property type="term" value="C:pilus"/>
    <property type="evidence" value="ECO:0007669"/>
    <property type="project" value="UniProtKB-SubCell"/>
</dbReference>
<dbReference type="InterPro" id="IPR008966">
    <property type="entry name" value="Adhesion_dom_sf"/>
</dbReference>
<dbReference type="OrthoDB" id="6481163at2"/>
<evidence type="ECO:0000256" key="1">
    <source>
        <dbReference type="ARBA" id="ARBA00004561"/>
    </source>
</evidence>
<evidence type="ECO:0000256" key="4">
    <source>
        <dbReference type="ARBA" id="ARBA00023263"/>
    </source>
</evidence>
<evidence type="ECO:0000256" key="2">
    <source>
        <dbReference type="ARBA" id="ARBA00006671"/>
    </source>
</evidence>
<dbReference type="PANTHER" id="PTHR33420:SF3">
    <property type="entry name" value="FIMBRIAL SUBUNIT ELFA"/>
    <property type="match status" value="1"/>
</dbReference>
<feature type="signal peptide" evidence="5">
    <location>
        <begin position="1"/>
        <end position="19"/>
    </location>
</feature>
<evidence type="ECO:0000313" key="8">
    <source>
        <dbReference type="EMBL" id="SUQ01686.1"/>
    </source>
</evidence>
<dbReference type="SUPFAM" id="SSF49401">
    <property type="entry name" value="Bacterial adhesins"/>
    <property type="match status" value="1"/>
</dbReference>
<dbReference type="GeneID" id="66880287"/>
<dbReference type="InterPro" id="IPR050263">
    <property type="entry name" value="Bact_Fimbrial_Adh_Pro"/>
</dbReference>
<dbReference type="PANTHER" id="PTHR33420">
    <property type="entry name" value="FIMBRIAL SUBUNIT ELFA-RELATED"/>
    <property type="match status" value="1"/>
</dbReference>
<reference evidence="7" key="1">
    <citation type="journal article" date="2015" name="Genome Announc.">
        <title>Complete Genome Sequence of Yersinia ruckeri Strain CSF007-82, Etiologic Agent of Red Mouth Disease in Salmonid Fish.</title>
        <authorList>
            <person name="Nelson M.C."/>
            <person name="LaPatra S.E."/>
            <person name="Welch T.J."/>
            <person name="Graf J."/>
        </authorList>
    </citation>
    <scope>NUCLEOTIDE SEQUENCE</scope>
    <source>
        <strain evidence="7">CSF007-82</strain>
    </source>
</reference>
<dbReference type="Proteomes" id="UP000255169">
    <property type="component" value="Unassembled WGS sequence"/>
</dbReference>
<keyword evidence="9" id="KW-1185">Reference proteome</keyword>
<dbReference type="PATRIC" id="fig|29486.44.peg.534"/>
<dbReference type="RefSeq" id="WP_004717949.1">
    <property type="nucleotide sequence ID" value="NZ_CCYO01000004.1"/>
</dbReference>